<organism evidence="6 7">
    <name type="scientific">Pseudoalteromonas aliena</name>
    <dbReference type="NCBI Taxonomy" id="247523"/>
    <lineage>
        <taxon>Bacteria</taxon>
        <taxon>Pseudomonadati</taxon>
        <taxon>Pseudomonadota</taxon>
        <taxon>Gammaproteobacteria</taxon>
        <taxon>Alteromonadales</taxon>
        <taxon>Pseudoalteromonadaceae</taxon>
        <taxon>Pseudoalteromonas</taxon>
    </lineage>
</organism>
<dbReference type="STRING" id="247523.B0W48_07300"/>
<dbReference type="KEGG" id="paln:B0W48_07300"/>
<dbReference type="SUPFAM" id="SSF56349">
    <property type="entry name" value="DNA breaking-rejoining enzymes"/>
    <property type="match status" value="1"/>
</dbReference>
<dbReference type="InterPro" id="IPR044068">
    <property type="entry name" value="CB"/>
</dbReference>
<feature type="domain" description="Core-binding (CB)" evidence="5">
    <location>
        <begin position="58"/>
        <end position="151"/>
    </location>
</feature>
<dbReference type="RefSeq" id="WP_077536382.1">
    <property type="nucleotide sequence ID" value="NZ_CP019628.1"/>
</dbReference>
<evidence type="ECO:0000256" key="4">
    <source>
        <dbReference type="PROSITE-ProRule" id="PRU01248"/>
    </source>
</evidence>
<evidence type="ECO:0000256" key="2">
    <source>
        <dbReference type="ARBA" id="ARBA00023125"/>
    </source>
</evidence>
<evidence type="ECO:0000313" key="7">
    <source>
        <dbReference type="Proteomes" id="UP000188243"/>
    </source>
</evidence>
<dbReference type="EMBL" id="CP019628">
    <property type="protein sequence ID" value="AQP99622.1"/>
    <property type="molecule type" value="Genomic_DNA"/>
</dbReference>
<dbReference type="GO" id="GO:0006310">
    <property type="term" value="P:DNA recombination"/>
    <property type="evidence" value="ECO:0007669"/>
    <property type="project" value="UniProtKB-KW"/>
</dbReference>
<sequence length="477" mass="55382">MTNRCYLVLIPKFDLDPSYNLKDRNTALRNILEENTPISFCEMKYYPHFPIILINDNYPWESPLRYFLNKIRSSYKVPSPETLKSIASSLIDYYNFCSNDLVDYLSCEHPLKSPIRKYKSHLIYKIKTESIAVSTAKLRLNHVVNFYRYLIKVEEIAFQHPPFEDSEGIISIYNNETNQYYHKINLTSDVQRGLGNSGYNHQNSGFKGNIRDYGDLKPLSLNEQSILIRALDELGNIEMKLIFLIALTTGARKETILTLRRADFSFSCEKQKEVIIYAGDWLRRPSNTPRELEVPLPDSKSNKPIKIFFPIPIYNKVKTYINSPRALSRLKKVDSPKKAKSAHYVFLSQQGNPFFISKFDENIFNFQTRPTGQALATFIQEKLKPLLKTMGFCSHFKFHDLRATFGMNLTNCLIKKAKYEQKVDLSEALTIVKTRMNHSSFSTTQQYLNFKSNSAVMAKAQKNYEKYLADIFENLPI</sequence>
<name>A0A1Q2GX12_9GAMM</name>
<evidence type="ECO:0000313" key="6">
    <source>
        <dbReference type="EMBL" id="AQP99622.1"/>
    </source>
</evidence>
<accession>A0A1Q2GX12</accession>
<dbReference type="Gene3D" id="1.10.443.10">
    <property type="entry name" value="Intergrase catalytic core"/>
    <property type="match status" value="1"/>
</dbReference>
<keyword evidence="3" id="KW-0233">DNA recombination</keyword>
<dbReference type="PROSITE" id="PS51900">
    <property type="entry name" value="CB"/>
    <property type="match status" value="1"/>
</dbReference>
<proteinExistence type="predicted"/>
<dbReference type="GO" id="GO:0003677">
    <property type="term" value="F:DNA binding"/>
    <property type="evidence" value="ECO:0007669"/>
    <property type="project" value="UniProtKB-UniRule"/>
</dbReference>
<keyword evidence="1" id="KW-0229">DNA integration</keyword>
<dbReference type="AlphaFoldDB" id="A0A1Q2GX12"/>
<dbReference type="InterPro" id="IPR002104">
    <property type="entry name" value="Integrase_catalytic"/>
</dbReference>
<dbReference type="Pfam" id="PF00589">
    <property type="entry name" value="Phage_integrase"/>
    <property type="match status" value="1"/>
</dbReference>
<dbReference type="InterPro" id="IPR050090">
    <property type="entry name" value="Tyrosine_recombinase_XerCD"/>
</dbReference>
<dbReference type="InterPro" id="IPR013762">
    <property type="entry name" value="Integrase-like_cat_sf"/>
</dbReference>
<gene>
    <name evidence="6" type="ORF">B0W48_07300</name>
</gene>
<evidence type="ECO:0000259" key="5">
    <source>
        <dbReference type="PROSITE" id="PS51900"/>
    </source>
</evidence>
<dbReference type="Proteomes" id="UP000188243">
    <property type="component" value="Chromosome"/>
</dbReference>
<dbReference type="PANTHER" id="PTHR30349:SF64">
    <property type="entry name" value="PROPHAGE INTEGRASE INTD-RELATED"/>
    <property type="match status" value="1"/>
</dbReference>
<dbReference type="InterPro" id="IPR011010">
    <property type="entry name" value="DNA_brk_join_enz"/>
</dbReference>
<reference evidence="6 7" key="1">
    <citation type="submission" date="2017-02" db="EMBL/GenBank/DDBJ databases">
        <title>Complete genome sequence of the cold-active Pseudoalteromonas aliena strain EH1 isolated from Arctic seawater.</title>
        <authorList>
            <person name="Kim E."/>
            <person name="Heo E."/>
            <person name="Kim H."/>
            <person name="Kim D."/>
        </authorList>
    </citation>
    <scope>NUCLEOTIDE SEQUENCE [LARGE SCALE GENOMIC DNA]</scope>
    <source>
        <strain evidence="6 7">EH1</strain>
    </source>
</reference>
<protein>
    <recommendedName>
        <fullName evidence="5">Core-binding (CB) domain-containing protein</fullName>
    </recommendedName>
</protein>
<evidence type="ECO:0000256" key="1">
    <source>
        <dbReference type="ARBA" id="ARBA00022908"/>
    </source>
</evidence>
<dbReference type="GO" id="GO:0015074">
    <property type="term" value="P:DNA integration"/>
    <property type="evidence" value="ECO:0007669"/>
    <property type="project" value="UniProtKB-KW"/>
</dbReference>
<dbReference type="CDD" id="cd00397">
    <property type="entry name" value="DNA_BRE_C"/>
    <property type="match status" value="1"/>
</dbReference>
<dbReference type="PANTHER" id="PTHR30349">
    <property type="entry name" value="PHAGE INTEGRASE-RELATED"/>
    <property type="match status" value="1"/>
</dbReference>
<keyword evidence="2 4" id="KW-0238">DNA-binding</keyword>
<evidence type="ECO:0000256" key="3">
    <source>
        <dbReference type="ARBA" id="ARBA00023172"/>
    </source>
</evidence>